<dbReference type="Proteomes" id="UP000241222">
    <property type="component" value="Unassembled WGS sequence"/>
</dbReference>
<dbReference type="PANTHER" id="PTHR30026">
    <property type="entry name" value="OUTER MEMBRANE PROTEIN TOLC"/>
    <property type="match status" value="1"/>
</dbReference>
<dbReference type="OrthoDB" id="9813458at2"/>
<evidence type="ECO:0000256" key="5">
    <source>
        <dbReference type="ARBA" id="ARBA00022692"/>
    </source>
</evidence>
<protein>
    <submittedName>
        <fullName evidence="8">ABC transporter permease</fullName>
    </submittedName>
</protein>
<evidence type="ECO:0000313" key="8">
    <source>
        <dbReference type="EMBL" id="PSU35795.1"/>
    </source>
</evidence>
<evidence type="ECO:0000256" key="4">
    <source>
        <dbReference type="ARBA" id="ARBA00022452"/>
    </source>
</evidence>
<dbReference type="SUPFAM" id="SSF56954">
    <property type="entry name" value="Outer membrane efflux proteins (OEP)"/>
    <property type="match status" value="1"/>
</dbReference>
<proteinExistence type="inferred from homology"/>
<dbReference type="InterPro" id="IPR051906">
    <property type="entry name" value="TolC-like"/>
</dbReference>
<evidence type="ECO:0000256" key="2">
    <source>
        <dbReference type="ARBA" id="ARBA00007613"/>
    </source>
</evidence>
<dbReference type="EMBL" id="PYMH01000001">
    <property type="protein sequence ID" value="PSU35795.1"/>
    <property type="molecule type" value="Genomic_DNA"/>
</dbReference>
<dbReference type="GO" id="GO:0015288">
    <property type="term" value="F:porin activity"/>
    <property type="evidence" value="ECO:0007669"/>
    <property type="project" value="TreeGrafter"/>
</dbReference>
<dbReference type="PANTHER" id="PTHR30026:SF20">
    <property type="entry name" value="OUTER MEMBRANE PROTEIN TOLC"/>
    <property type="match status" value="1"/>
</dbReference>
<dbReference type="GO" id="GO:0015562">
    <property type="term" value="F:efflux transmembrane transporter activity"/>
    <property type="evidence" value="ECO:0007669"/>
    <property type="project" value="InterPro"/>
</dbReference>
<dbReference type="Gene3D" id="1.20.1600.10">
    <property type="entry name" value="Outer membrane efflux proteins (OEP)"/>
    <property type="match status" value="1"/>
</dbReference>
<evidence type="ECO:0000313" key="9">
    <source>
        <dbReference type="Proteomes" id="UP000241222"/>
    </source>
</evidence>
<dbReference type="InterPro" id="IPR003423">
    <property type="entry name" value="OMP_efflux"/>
</dbReference>
<name>A0A2T3J3D8_9GAMM</name>
<comment type="similarity">
    <text evidence="2">Belongs to the outer membrane factor (OMF) (TC 1.B.17) family.</text>
</comment>
<gene>
    <name evidence="8" type="ORF">C9I99_01900</name>
</gene>
<comment type="caution">
    <text evidence="8">The sequence shown here is derived from an EMBL/GenBank/DDBJ whole genome shotgun (WGS) entry which is preliminary data.</text>
</comment>
<dbReference type="AlphaFoldDB" id="A0A2T3J3D8"/>
<dbReference type="GO" id="GO:0009279">
    <property type="term" value="C:cell outer membrane"/>
    <property type="evidence" value="ECO:0007669"/>
    <property type="project" value="UniProtKB-SubCell"/>
</dbReference>
<evidence type="ECO:0000256" key="7">
    <source>
        <dbReference type="ARBA" id="ARBA00023237"/>
    </source>
</evidence>
<organism evidence="8 9">
    <name type="scientific">Photobacterium lutimaris</name>
    <dbReference type="NCBI Taxonomy" id="388278"/>
    <lineage>
        <taxon>Bacteria</taxon>
        <taxon>Pseudomonadati</taxon>
        <taxon>Pseudomonadota</taxon>
        <taxon>Gammaproteobacteria</taxon>
        <taxon>Vibrionales</taxon>
        <taxon>Vibrionaceae</taxon>
        <taxon>Photobacterium</taxon>
    </lineage>
</organism>
<comment type="subcellular location">
    <subcellularLocation>
        <location evidence="1">Cell outer membrane</location>
    </subcellularLocation>
</comment>
<accession>A0A2T3J3D8</accession>
<evidence type="ECO:0000256" key="3">
    <source>
        <dbReference type="ARBA" id="ARBA00022448"/>
    </source>
</evidence>
<reference evidence="8 9" key="1">
    <citation type="submission" date="2018-03" db="EMBL/GenBank/DDBJ databases">
        <title>Whole genome sequencing of Histamine producing bacteria.</title>
        <authorList>
            <person name="Butler K."/>
        </authorList>
    </citation>
    <scope>NUCLEOTIDE SEQUENCE [LARGE SCALE GENOMIC DNA]</scope>
    <source>
        <strain evidence="8 9">JCM 13586</strain>
    </source>
</reference>
<keyword evidence="5" id="KW-0812">Transmembrane</keyword>
<keyword evidence="3" id="KW-0813">Transport</keyword>
<keyword evidence="9" id="KW-1185">Reference proteome</keyword>
<keyword evidence="4" id="KW-1134">Transmembrane beta strand</keyword>
<evidence type="ECO:0000256" key="1">
    <source>
        <dbReference type="ARBA" id="ARBA00004442"/>
    </source>
</evidence>
<keyword evidence="6" id="KW-0472">Membrane</keyword>
<dbReference type="Pfam" id="PF02321">
    <property type="entry name" value="OEP"/>
    <property type="match status" value="2"/>
</dbReference>
<keyword evidence="7" id="KW-0998">Cell outer membrane</keyword>
<dbReference type="GO" id="GO:1990281">
    <property type="term" value="C:efflux pump complex"/>
    <property type="evidence" value="ECO:0007669"/>
    <property type="project" value="TreeGrafter"/>
</dbReference>
<evidence type="ECO:0000256" key="6">
    <source>
        <dbReference type="ARBA" id="ARBA00023136"/>
    </source>
</evidence>
<sequence length="485" mass="54148">MSSVSHIKVMKLSKLLKNTWRLRRSANSASALLVASVCVSLGVTAHAADLLNVVDVALQRNLSLSSAQTNLASTEYELDINRGNFLPSLNVSANTNWNDGTTHQYNGANTRNSYNNHGVNVTLTQSLLDLGNIYSHRSTQTDIDIESLRTEQTRQKIIRQAATAYFEYLKNRAQIRATQAELESSESRLTLISRNIELGNVAGTERYEVLAQKERTANSLRTLRKDQRIILNDLANIVQQPLKPGFDLQSSIQFEAISPGRQTELNNIMYSSDLSLLIAKQAVNKSRQVLKQTGATFAPSVKGSIGYTYDDTNDASAKLYPDKGVTEETVYTLTLDVPILNGGRDYYRYQQNKVDIDRTEIDLQDSKNLSQQQFEEFIYSINDFSASLSSLTTIIQANYASYIGIQKAHKLGTRTITDLLSAESKLYSSIRDYESARYDYVINLIQLNERIGNLNMATVGKIAEQMSPMNDNSSQSPIPLHLMAQ</sequence>